<feature type="compositionally biased region" description="Polar residues" evidence="1">
    <location>
        <begin position="19"/>
        <end position="32"/>
    </location>
</feature>
<keyword evidence="3" id="KW-1185">Reference proteome</keyword>
<accession>A0ABW7EPB2</accession>
<dbReference type="RefSeq" id="WP_394471243.1">
    <property type="nucleotide sequence ID" value="NZ_JBIGHY010000005.1"/>
</dbReference>
<comment type="caution">
    <text evidence="2">The sequence shown here is derived from an EMBL/GenBank/DDBJ whole genome shotgun (WGS) entry which is preliminary data.</text>
</comment>
<name>A0ABW7EPB2_9BURK</name>
<protein>
    <submittedName>
        <fullName evidence="2">Uncharacterized protein</fullName>
    </submittedName>
</protein>
<gene>
    <name evidence="2" type="ORF">ACG02S_14850</name>
</gene>
<evidence type="ECO:0000313" key="3">
    <source>
        <dbReference type="Proteomes" id="UP001606300"/>
    </source>
</evidence>
<dbReference type="EMBL" id="JBIGHY010000005">
    <property type="protein sequence ID" value="MFG6415174.1"/>
    <property type="molecule type" value="Genomic_DNA"/>
</dbReference>
<proteinExistence type="predicted"/>
<feature type="compositionally biased region" description="Polar residues" evidence="1">
    <location>
        <begin position="1"/>
        <end position="12"/>
    </location>
</feature>
<evidence type="ECO:0000313" key="2">
    <source>
        <dbReference type="EMBL" id="MFG6415174.1"/>
    </source>
</evidence>
<feature type="region of interest" description="Disordered" evidence="1">
    <location>
        <begin position="1"/>
        <end position="70"/>
    </location>
</feature>
<reference evidence="2 3" key="1">
    <citation type="submission" date="2024-09" db="EMBL/GenBank/DDBJ databases">
        <title>Novel species of the genus Pelomonas and Roseateles isolated from streams.</title>
        <authorList>
            <person name="Lu H."/>
        </authorList>
    </citation>
    <scope>NUCLEOTIDE SEQUENCE [LARGE SCALE GENOMIC DNA]</scope>
    <source>
        <strain evidence="2 3">DC23W</strain>
    </source>
</reference>
<dbReference type="Proteomes" id="UP001606300">
    <property type="component" value="Unassembled WGS sequence"/>
</dbReference>
<feature type="compositionally biased region" description="Low complexity" evidence="1">
    <location>
        <begin position="40"/>
        <end position="50"/>
    </location>
</feature>
<evidence type="ECO:0000256" key="1">
    <source>
        <dbReference type="SAM" id="MobiDB-lite"/>
    </source>
</evidence>
<sequence>MNHLLSQVSQTPRPEGAHRQQQQADSTHSSQLGGYRCAGRPRQLAQQQQQPRRHDGLASAAGANYPADDL</sequence>
<organism evidence="2 3">
    <name type="scientific">Pelomonas dachongensis</name>
    <dbReference type="NCBI Taxonomy" id="3299029"/>
    <lineage>
        <taxon>Bacteria</taxon>
        <taxon>Pseudomonadati</taxon>
        <taxon>Pseudomonadota</taxon>
        <taxon>Betaproteobacteria</taxon>
        <taxon>Burkholderiales</taxon>
        <taxon>Sphaerotilaceae</taxon>
        <taxon>Roseateles</taxon>
    </lineage>
</organism>